<dbReference type="InterPro" id="IPR011009">
    <property type="entry name" value="Kinase-like_dom_sf"/>
</dbReference>
<dbReference type="SMART" id="SM00220">
    <property type="entry name" value="S_TKc"/>
    <property type="match status" value="1"/>
</dbReference>
<feature type="compositionally biased region" description="Low complexity" evidence="11">
    <location>
        <begin position="352"/>
        <end position="362"/>
    </location>
</feature>
<keyword evidence="14" id="KW-1185">Reference proteome</keyword>
<dbReference type="InterPro" id="IPR000719">
    <property type="entry name" value="Prot_kinase_dom"/>
</dbReference>
<evidence type="ECO:0000256" key="3">
    <source>
        <dbReference type="ARBA" id="ARBA00022527"/>
    </source>
</evidence>
<comment type="similarity">
    <text evidence="1">Belongs to the protein kinase superfamily. STE Ser/Thr protein kinase family. STE20 subfamily.</text>
</comment>
<comment type="caution">
    <text evidence="13">The sequence shown here is derived from an EMBL/GenBank/DDBJ whole genome shotgun (WGS) entry which is preliminary data.</text>
</comment>
<keyword evidence="7 10" id="KW-0067">ATP-binding</keyword>
<feature type="region of interest" description="Disordered" evidence="11">
    <location>
        <begin position="527"/>
        <end position="551"/>
    </location>
</feature>
<comment type="catalytic activity">
    <reaction evidence="9">
        <text>L-seryl-[protein] + ATP = O-phospho-L-seryl-[protein] + ADP + H(+)</text>
        <dbReference type="Rhea" id="RHEA:17989"/>
        <dbReference type="Rhea" id="RHEA-COMP:9863"/>
        <dbReference type="Rhea" id="RHEA-COMP:11604"/>
        <dbReference type="ChEBI" id="CHEBI:15378"/>
        <dbReference type="ChEBI" id="CHEBI:29999"/>
        <dbReference type="ChEBI" id="CHEBI:30616"/>
        <dbReference type="ChEBI" id="CHEBI:83421"/>
        <dbReference type="ChEBI" id="CHEBI:456216"/>
        <dbReference type="EC" id="2.7.11.1"/>
    </reaction>
</comment>
<evidence type="ECO:0000313" key="14">
    <source>
        <dbReference type="Proteomes" id="UP000838763"/>
    </source>
</evidence>
<feature type="compositionally biased region" description="Polar residues" evidence="11">
    <location>
        <begin position="409"/>
        <end position="418"/>
    </location>
</feature>
<dbReference type="InterPro" id="IPR008271">
    <property type="entry name" value="Ser/Thr_kinase_AS"/>
</dbReference>
<organism evidence="13 14">
    <name type="scientific">Parascedosporium putredinis</name>
    <dbReference type="NCBI Taxonomy" id="1442378"/>
    <lineage>
        <taxon>Eukaryota</taxon>
        <taxon>Fungi</taxon>
        <taxon>Dikarya</taxon>
        <taxon>Ascomycota</taxon>
        <taxon>Pezizomycotina</taxon>
        <taxon>Sordariomycetes</taxon>
        <taxon>Hypocreomycetidae</taxon>
        <taxon>Microascales</taxon>
        <taxon>Microascaceae</taxon>
        <taxon>Parascedosporium</taxon>
    </lineage>
</organism>
<keyword evidence="4" id="KW-0808">Transferase</keyword>
<dbReference type="Pfam" id="PF00069">
    <property type="entry name" value="Pkinase"/>
    <property type="match status" value="1"/>
</dbReference>
<evidence type="ECO:0000259" key="12">
    <source>
        <dbReference type="PROSITE" id="PS50011"/>
    </source>
</evidence>
<dbReference type="PROSITE" id="PS00108">
    <property type="entry name" value="PROTEIN_KINASE_ST"/>
    <property type="match status" value="1"/>
</dbReference>
<dbReference type="PANTHER" id="PTHR48012">
    <property type="entry name" value="STERILE20-LIKE KINASE, ISOFORM B-RELATED"/>
    <property type="match status" value="1"/>
</dbReference>
<evidence type="ECO:0000313" key="13">
    <source>
        <dbReference type="EMBL" id="CAI4213859.1"/>
    </source>
</evidence>
<gene>
    <name evidence="13" type="ORF">PPNO1_LOCUS3603</name>
</gene>
<keyword evidence="6" id="KW-0418">Kinase</keyword>
<dbReference type="AlphaFoldDB" id="A0A9P1MAN1"/>
<dbReference type="EMBL" id="CALLCH030000009">
    <property type="protein sequence ID" value="CAI4213859.1"/>
    <property type="molecule type" value="Genomic_DNA"/>
</dbReference>
<feature type="region of interest" description="Disordered" evidence="11">
    <location>
        <begin position="343"/>
        <end position="373"/>
    </location>
</feature>
<dbReference type="PROSITE" id="PS00107">
    <property type="entry name" value="PROTEIN_KINASE_ATP"/>
    <property type="match status" value="1"/>
</dbReference>
<dbReference type="InterPro" id="IPR050629">
    <property type="entry name" value="STE20/SPS1-PAK"/>
</dbReference>
<feature type="region of interest" description="Disordered" evidence="11">
    <location>
        <begin position="405"/>
        <end position="427"/>
    </location>
</feature>
<evidence type="ECO:0000256" key="5">
    <source>
        <dbReference type="ARBA" id="ARBA00022741"/>
    </source>
</evidence>
<dbReference type="OrthoDB" id="248923at2759"/>
<dbReference type="GO" id="GO:0004674">
    <property type="term" value="F:protein serine/threonine kinase activity"/>
    <property type="evidence" value="ECO:0007669"/>
    <property type="project" value="UniProtKB-KW"/>
</dbReference>
<keyword evidence="5 10" id="KW-0547">Nucleotide-binding</keyword>
<evidence type="ECO:0000256" key="8">
    <source>
        <dbReference type="ARBA" id="ARBA00047899"/>
    </source>
</evidence>
<protein>
    <recommendedName>
        <fullName evidence="2">non-specific serine/threonine protein kinase</fullName>
        <ecNumber evidence="2">2.7.11.1</ecNumber>
    </recommendedName>
</protein>
<proteinExistence type="inferred from homology"/>
<evidence type="ECO:0000256" key="2">
    <source>
        <dbReference type="ARBA" id="ARBA00012513"/>
    </source>
</evidence>
<evidence type="ECO:0000256" key="11">
    <source>
        <dbReference type="SAM" id="MobiDB-lite"/>
    </source>
</evidence>
<dbReference type="PROSITE" id="PS50011">
    <property type="entry name" value="PROTEIN_KINASE_DOM"/>
    <property type="match status" value="1"/>
</dbReference>
<evidence type="ECO:0000256" key="4">
    <source>
        <dbReference type="ARBA" id="ARBA00022679"/>
    </source>
</evidence>
<keyword evidence="3" id="KW-0723">Serine/threonine-protein kinase</keyword>
<reference evidence="13" key="1">
    <citation type="submission" date="2022-11" db="EMBL/GenBank/DDBJ databases">
        <authorList>
            <person name="Scott C."/>
            <person name="Bruce N."/>
        </authorList>
    </citation>
    <scope>NUCLEOTIDE SEQUENCE</scope>
</reference>
<dbReference type="GO" id="GO:0005737">
    <property type="term" value="C:cytoplasm"/>
    <property type="evidence" value="ECO:0007669"/>
    <property type="project" value="TreeGrafter"/>
</dbReference>
<accession>A0A9P1MAN1</accession>
<evidence type="ECO:0000256" key="7">
    <source>
        <dbReference type="ARBA" id="ARBA00022840"/>
    </source>
</evidence>
<dbReference type="Gene3D" id="1.10.510.10">
    <property type="entry name" value="Transferase(Phosphotransferase) domain 1"/>
    <property type="match status" value="1"/>
</dbReference>
<comment type="catalytic activity">
    <reaction evidence="8">
        <text>L-threonyl-[protein] + ATP = O-phospho-L-threonyl-[protein] + ADP + H(+)</text>
        <dbReference type="Rhea" id="RHEA:46608"/>
        <dbReference type="Rhea" id="RHEA-COMP:11060"/>
        <dbReference type="Rhea" id="RHEA-COMP:11605"/>
        <dbReference type="ChEBI" id="CHEBI:15378"/>
        <dbReference type="ChEBI" id="CHEBI:30013"/>
        <dbReference type="ChEBI" id="CHEBI:30616"/>
        <dbReference type="ChEBI" id="CHEBI:61977"/>
        <dbReference type="ChEBI" id="CHEBI:456216"/>
        <dbReference type="EC" id="2.7.11.1"/>
    </reaction>
</comment>
<dbReference type="PANTHER" id="PTHR48012:SF10">
    <property type="entry name" value="FI20177P1"/>
    <property type="match status" value="1"/>
</dbReference>
<evidence type="ECO:0000256" key="9">
    <source>
        <dbReference type="ARBA" id="ARBA00048679"/>
    </source>
</evidence>
<dbReference type="EC" id="2.7.11.1" evidence="2"/>
<dbReference type="InterPro" id="IPR017441">
    <property type="entry name" value="Protein_kinase_ATP_BS"/>
</dbReference>
<name>A0A9P1MAN1_9PEZI</name>
<evidence type="ECO:0000256" key="6">
    <source>
        <dbReference type="ARBA" id="ARBA00022777"/>
    </source>
</evidence>
<dbReference type="GO" id="GO:0005524">
    <property type="term" value="F:ATP binding"/>
    <property type="evidence" value="ECO:0007669"/>
    <property type="project" value="UniProtKB-UniRule"/>
</dbReference>
<evidence type="ECO:0000256" key="1">
    <source>
        <dbReference type="ARBA" id="ARBA00008874"/>
    </source>
</evidence>
<feature type="compositionally biased region" description="Polar residues" evidence="11">
    <location>
        <begin position="542"/>
        <end position="551"/>
    </location>
</feature>
<dbReference type="Proteomes" id="UP000838763">
    <property type="component" value="Unassembled WGS sequence"/>
</dbReference>
<dbReference type="SUPFAM" id="SSF56112">
    <property type="entry name" value="Protein kinase-like (PK-like)"/>
    <property type="match status" value="1"/>
</dbReference>
<feature type="binding site" evidence="10">
    <location>
        <position position="39"/>
    </location>
    <ligand>
        <name>ATP</name>
        <dbReference type="ChEBI" id="CHEBI:30616"/>
    </ligand>
</feature>
<feature type="region of interest" description="Disordered" evidence="11">
    <location>
        <begin position="484"/>
        <end position="508"/>
    </location>
</feature>
<sequence>MNASSRGEPPYTLLELIGKGTFGRVYKATSRSGQAVAVKIISIEEGDFFNPKRADTFGDILKEVNTLKLLSTSGARNVNLVLDALLFGQSIWMITEHCAGGSVATLMRPTGGLPEKWIIPILREVSVAIYWVHKHGIIHRDIKCANVLIAATGEVQLCDFGVAGIMETKFDKRSTVTGTLQWMAPELFETSVAYGTEVDVWAFGSMAFEVATGLPPNATTAIDPSQFGSYLKQHCPRLEGDRYSQPLKDIVAFCMVDDPKQRPAIDLVQRHPYIYSSELEYPTASLSKLVNARPGYPRRILLPTAYENEEWDFAIAEDMGALTLDDSDTQAVYDAYGSSIDFTAQPPPQALGNNNNNGNNGNNRRRRKPPPNLRVVKAPLERIFDPNTISNYEENVKDFYHKQMRKSSSDLPSATTPSRLDLPVMSPVTPGFDRARFRPEEEVSIANVYDGGQPTPRQNKSLLGAAVQANRVSTVSLIDLDASFATDFDPPRPSTSDSDKLSISSDPATTPFDLERHSIFIPASASHHAGLHPRPSCRAAPPNQSRRLPSGSVFTQGATCAPRSGYAHDASPALYHGHGGLDEKDELKAEFHRLIASMNEHLKFVSGVLDTMPDVPTRNGFPSKTAWSG</sequence>
<feature type="domain" description="Protein kinase" evidence="12">
    <location>
        <begin position="11"/>
        <end position="274"/>
    </location>
</feature>
<evidence type="ECO:0000256" key="10">
    <source>
        <dbReference type="PROSITE-ProRule" id="PRU10141"/>
    </source>
</evidence>